<comment type="caution">
    <text evidence="5">The sequence shown here is derived from an EMBL/GenBank/DDBJ whole genome shotgun (WGS) entry which is preliminary data.</text>
</comment>
<dbReference type="PANTHER" id="PTHR47926:SF458">
    <property type="entry name" value="PENTATRICOPEPTIDE REPEAT-CONTAINING PROTEIN"/>
    <property type="match status" value="1"/>
</dbReference>
<proteinExistence type="predicted"/>
<evidence type="ECO:0000313" key="5">
    <source>
        <dbReference type="EMBL" id="KAK9156366.1"/>
    </source>
</evidence>
<dbReference type="Pfam" id="PF13041">
    <property type="entry name" value="PPR_2"/>
    <property type="match status" value="2"/>
</dbReference>
<dbReference type="NCBIfam" id="TIGR00756">
    <property type="entry name" value="PPR"/>
    <property type="match status" value="4"/>
</dbReference>
<dbReference type="FunFam" id="1.25.40.10:FF:000607">
    <property type="entry name" value="Pentatricopeptide repeat-containing protein, mitochondrial"/>
    <property type="match status" value="1"/>
</dbReference>
<evidence type="ECO:0000256" key="2">
    <source>
        <dbReference type="PROSITE-ProRule" id="PRU00708"/>
    </source>
</evidence>
<feature type="domain" description="DYW" evidence="4">
    <location>
        <begin position="542"/>
        <end position="634"/>
    </location>
</feature>
<dbReference type="FunFam" id="1.25.40.10:FF:001372">
    <property type="entry name" value="Pentatricopeptide repeat-containing protein At4g21300"/>
    <property type="match status" value="1"/>
</dbReference>
<dbReference type="InterPro" id="IPR011990">
    <property type="entry name" value="TPR-like_helical_dom_sf"/>
</dbReference>
<dbReference type="Pfam" id="PF14432">
    <property type="entry name" value="DYW_deaminase"/>
    <property type="match status" value="1"/>
</dbReference>
<dbReference type="InterPro" id="IPR046848">
    <property type="entry name" value="E_motif"/>
</dbReference>
<organism evidence="5 6">
    <name type="scientific">Stephania japonica</name>
    <dbReference type="NCBI Taxonomy" id="461633"/>
    <lineage>
        <taxon>Eukaryota</taxon>
        <taxon>Viridiplantae</taxon>
        <taxon>Streptophyta</taxon>
        <taxon>Embryophyta</taxon>
        <taxon>Tracheophyta</taxon>
        <taxon>Spermatophyta</taxon>
        <taxon>Magnoliopsida</taxon>
        <taxon>Ranunculales</taxon>
        <taxon>Menispermaceae</taxon>
        <taxon>Menispermoideae</taxon>
        <taxon>Cissampelideae</taxon>
        <taxon>Stephania</taxon>
    </lineage>
</organism>
<dbReference type="PANTHER" id="PTHR47926">
    <property type="entry name" value="PENTATRICOPEPTIDE REPEAT-CONTAINING PROTEIN"/>
    <property type="match status" value="1"/>
</dbReference>
<keyword evidence="6" id="KW-1185">Reference proteome</keyword>
<dbReference type="Pfam" id="PF20431">
    <property type="entry name" value="E_motif"/>
    <property type="match status" value="1"/>
</dbReference>
<dbReference type="InterPro" id="IPR046849">
    <property type="entry name" value="E2_motif"/>
</dbReference>
<feature type="repeat" description="PPR" evidence="2">
    <location>
        <begin position="362"/>
        <end position="397"/>
    </location>
</feature>
<dbReference type="Pfam" id="PF12854">
    <property type="entry name" value="PPR_1"/>
    <property type="match status" value="1"/>
</dbReference>
<sequence>MAACSVSPLRAPSSSTKPKRNSPKNPELRPIETIKTDLLFNFNTPFELKQAHSLVIKSNKHHSVLPLSRVASVCALTPSFDYAQSVFEHVDKSEIVIWNSCIRSFAEGDSPVNAIHLFYRIRCADIRPDSFTCSFVLKACSAARDVSNGRIVHGLVEKLGYGSDLFLQNTIVHMYACCDAMDDARKLFDEMPERDVVTWNIMITQLTKRGDIGKAQELFDVMPERSVRSWTAMIAGYVQCGEAKKAIELFTMMEEAGERANEVTVVAVLAACADLGALNLGRRVHEYSDRCGFRRNVRVCNTLIDMYIKCGCLEVARMVFDEMEERTVVSWSAMIGGFAMHGQGEEALKLFSKMSRIGIRPNEITFIGLLHACSHMGLVEEGRKFFASMASEYGIAPRIEHYGCMVDLLSRSGLLQEAYELIKNMPIKVNGVVWGALLGGCWVHKNVELAEEAFKHLLVLDPNNDGYYVVLSNIYADAGRWDDAARVRKLMRDIGVKKTPGWSSVTVGCVVHEFVAGDGSHPHAEEIYQSWEKLLEKLKLSGYVPNTSVVLLDIDEHQKENVLFRHSEKLAVVFGLMKTPPQTPIRIMKNLRVCEDCHAALKLISKISDREIVVRDRNRFHCFKDGFCSCRDYW</sequence>
<evidence type="ECO:0000256" key="1">
    <source>
        <dbReference type="ARBA" id="ARBA00022737"/>
    </source>
</evidence>
<feature type="repeat" description="PPR" evidence="2">
    <location>
        <begin position="327"/>
        <end position="361"/>
    </location>
</feature>
<name>A0AAP0KPL2_9MAGN</name>
<dbReference type="InterPro" id="IPR046960">
    <property type="entry name" value="PPR_At4g14850-like_plant"/>
</dbReference>
<protein>
    <recommendedName>
        <fullName evidence="4">DYW domain-containing protein</fullName>
    </recommendedName>
</protein>
<keyword evidence="1" id="KW-0677">Repeat</keyword>
<dbReference type="GO" id="GO:0008270">
    <property type="term" value="F:zinc ion binding"/>
    <property type="evidence" value="ECO:0007669"/>
    <property type="project" value="InterPro"/>
</dbReference>
<dbReference type="Pfam" id="PF20430">
    <property type="entry name" value="Eplus_motif"/>
    <property type="match status" value="1"/>
</dbReference>
<dbReference type="InterPro" id="IPR002885">
    <property type="entry name" value="PPR_rpt"/>
</dbReference>
<dbReference type="GO" id="GO:0009451">
    <property type="term" value="P:RNA modification"/>
    <property type="evidence" value="ECO:0007669"/>
    <property type="project" value="InterPro"/>
</dbReference>
<dbReference type="InterPro" id="IPR032867">
    <property type="entry name" value="DYW_dom"/>
</dbReference>
<reference evidence="5 6" key="1">
    <citation type="submission" date="2024-01" db="EMBL/GenBank/DDBJ databases">
        <title>Genome assemblies of Stephania.</title>
        <authorList>
            <person name="Yang L."/>
        </authorList>
    </citation>
    <scope>NUCLEOTIDE SEQUENCE [LARGE SCALE GENOMIC DNA]</scope>
    <source>
        <strain evidence="5">QJT</strain>
        <tissue evidence="5">Leaf</tissue>
    </source>
</reference>
<evidence type="ECO:0000259" key="4">
    <source>
        <dbReference type="Pfam" id="PF14432"/>
    </source>
</evidence>
<dbReference type="Gene3D" id="1.25.40.10">
    <property type="entry name" value="Tetratricopeptide repeat domain"/>
    <property type="match status" value="4"/>
</dbReference>
<gene>
    <name evidence="5" type="ORF">Sjap_003846</name>
</gene>
<dbReference type="FunFam" id="1.25.40.10:FF:000941">
    <property type="entry name" value="Pentatricopeptide repeat-containing protein At5g15300"/>
    <property type="match status" value="1"/>
</dbReference>
<dbReference type="Proteomes" id="UP001417504">
    <property type="component" value="Unassembled WGS sequence"/>
</dbReference>
<dbReference type="AlphaFoldDB" id="A0AAP0KPL2"/>
<dbReference type="SUPFAM" id="SSF48452">
    <property type="entry name" value="TPR-like"/>
    <property type="match status" value="1"/>
</dbReference>
<accession>A0AAP0KPL2</accession>
<evidence type="ECO:0000256" key="3">
    <source>
        <dbReference type="SAM" id="MobiDB-lite"/>
    </source>
</evidence>
<dbReference type="PROSITE" id="PS51375">
    <property type="entry name" value="PPR"/>
    <property type="match status" value="4"/>
</dbReference>
<dbReference type="Pfam" id="PF01535">
    <property type="entry name" value="PPR"/>
    <property type="match status" value="2"/>
</dbReference>
<evidence type="ECO:0000313" key="6">
    <source>
        <dbReference type="Proteomes" id="UP001417504"/>
    </source>
</evidence>
<feature type="region of interest" description="Disordered" evidence="3">
    <location>
        <begin position="1"/>
        <end position="28"/>
    </location>
</feature>
<feature type="repeat" description="PPR" evidence="2">
    <location>
        <begin position="296"/>
        <end position="326"/>
    </location>
</feature>
<dbReference type="GO" id="GO:0003723">
    <property type="term" value="F:RNA binding"/>
    <property type="evidence" value="ECO:0007669"/>
    <property type="project" value="InterPro"/>
</dbReference>
<dbReference type="EMBL" id="JBBNAE010000001">
    <property type="protein sequence ID" value="KAK9156366.1"/>
    <property type="molecule type" value="Genomic_DNA"/>
</dbReference>
<feature type="repeat" description="PPR" evidence="2">
    <location>
        <begin position="195"/>
        <end position="229"/>
    </location>
</feature>